<evidence type="ECO:0000256" key="3">
    <source>
        <dbReference type="ARBA" id="ARBA00022989"/>
    </source>
</evidence>
<dbReference type="Pfam" id="PF09685">
    <property type="entry name" value="MamF_MmsF"/>
    <property type="match status" value="1"/>
</dbReference>
<dbReference type="RefSeq" id="WP_311771614.1">
    <property type="nucleotide sequence ID" value="NZ_CADDWK010000002.1"/>
</dbReference>
<dbReference type="PANTHER" id="PTHR36460">
    <property type="entry name" value="UPF0132 DOMAIN PROTEIN (AFU_ORTHOLOGUE AFUA_3G10255)"/>
    <property type="match status" value="1"/>
</dbReference>
<comment type="caution">
    <text evidence="6">The sequence shown here is derived from an EMBL/GenBank/DDBJ whole genome shotgun (WGS) entry which is preliminary data.</text>
</comment>
<protein>
    <submittedName>
        <fullName evidence="6">Putative membrane protein</fullName>
    </submittedName>
</protein>
<evidence type="ECO:0000256" key="4">
    <source>
        <dbReference type="ARBA" id="ARBA00023136"/>
    </source>
</evidence>
<keyword evidence="7" id="KW-1185">Reference proteome</keyword>
<keyword evidence="3 5" id="KW-1133">Transmembrane helix</keyword>
<evidence type="ECO:0000313" key="7">
    <source>
        <dbReference type="Proteomes" id="UP000581688"/>
    </source>
</evidence>
<comment type="subcellular location">
    <subcellularLocation>
        <location evidence="1">Membrane</location>
        <topology evidence="1">Multi-pass membrane protein</topology>
    </subcellularLocation>
</comment>
<gene>
    <name evidence="6" type="ORF">HNQ94_000792</name>
</gene>
<sequence length="124" mass="14102">MEKEETSGQEEFHQEKSSTGMDLNVAGLLCYLVGLITGIVFYIIEKESSFIRFHALQSIFVFGGLFVLSIVLGMIPILGWFVYILIYPLIIALWILLMVKAYQGKRFKLPLIGNMVEKQLHSSK</sequence>
<dbReference type="AlphaFoldDB" id="A0A841PTN6"/>
<dbReference type="Proteomes" id="UP000581688">
    <property type="component" value="Unassembled WGS sequence"/>
</dbReference>
<evidence type="ECO:0000256" key="5">
    <source>
        <dbReference type="SAM" id="Phobius"/>
    </source>
</evidence>
<evidence type="ECO:0000313" key="6">
    <source>
        <dbReference type="EMBL" id="MBB6452347.1"/>
    </source>
</evidence>
<evidence type="ECO:0000256" key="2">
    <source>
        <dbReference type="ARBA" id="ARBA00022692"/>
    </source>
</evidence>
<keyword evidence="2 5" id="KW-0812">Transmembrane</keyword>
<feature type="transmembrane region" description="Helical" evidence="5">
    <location>
        <begin position="56"/>
        <end position="75"/>
    </location>
</feature>
<organism evidence="6 7">
    <name type="scientific">Salirhabdus euzebyi</name>
    <dbReference type="NCBI Taxonomy" id="394506"/>
    <lineage>
        <taxon>Bacteria</taxon>
        <taxon>Bacillati</taxon>
        <taxon>Bacillota</taxon>
        <taxon>Bacilli</taxon>
        <taxon>Bacillales</taxon>
        <taxon>Bacillaceae</taxon>
        <taxon>Salirhabdus</taxon>
    </lineage>
</organism>
<evidence type="ECO:0000256" key="1">
    <source>
        <dbReference type="ARBA" id="ARBA00004141"/>
    </source>
</evidence>
<keyword evidence="4 5" id="KW-0472">Membrane</keyword>
<feature type="transmembrane region" description="Helical" evidence="5">
    <location>
        <begin position="25"/>
        <end position="44"/>
    </location>
</feature>
<dbReference type="InterPro" id="IPR019109">
    <property type="entry name" value="MamF_MmsF"/>
</dbReference>
<reference evidence="6 7" key="1">
    <citation type="submission" date="2020-08" db="EMBL/GenBank/DDBJ databases">
        <title>Genomic Encyclopedia of Type Strains, Phase IV (KMG-IV): sequencing the most valuable type-strain genomes for metagenomic binning, comparative biology and taxonomic classification.</title>
        <authorList>
            <person name="Goeker M."/>
        </authorList>
    </citation>
    <scope>NUCLEOTIDE SEQUENCE [LARGE SCALE GENOMIC DNA]</scope>
    <source>
        <strain evidence="6 7">DSM 19612</strain>
    </source>
</reference>
<dbReference type="GO" id="GO:0016020">
    <property type="term" value="C:membrane"/>
    <property type="evidence" value="ECO:0007669"/>
    <property type="project" value="UniProtKB-SubCell"/>
</dbReference>
<dbReference type="EMBL" id="JACHGH010000002">
    <property type="protein sequence ID" value="MBB6452347.1"/>
    <property type="molecule type" value="Genomic_DNA"/>
</dbReference>
<dbReference type="PANTHER" id="PTHR36460:SF1">
    <property type="entry name" value="UPF0132 DOMAIN PROTEIN (AFU_ORTHOLOGUE AFUA_3G10255)"/>
    <property type="match status" value="1"/>
</dbReference>
<proteinExistence type="predicted"/>
<name>A0A841PTN6_9BACI</name>
<accession>A0A841PTN6</accession>
<feature type="transmembrane region" description="Helical" evidence="5">
    <location>
        <begin position="81"/>
        <end position="99"/>
    </location>
</feature>